<reference evidence="13" key="1">
    <citation type="journal article" date="2019" name="Int. J. Syst. Evol. Microbiol.">
        <title>The Global Catalogue of Microorganisms (GCM) 10K type strain sequencing project: providing services to taxonomists for standard genome sequencing and annotation.</title>
        <authorList>
            <consortium name="The Broad Institute Genomics Platform"/>
            <consortium name="The Broad Institute Genome Sequencing Center for Infectious Disease"/>
            <person name="Wu L."/>
            <person name="Ma J."/>
        </authorList>
    </citation>
    <scope>NUCLEOTIDE SEQUENCE [LARGE SCALE GENOMIC DNA]</scope>
    <source>
        <strain evidence="13">JCM 17728</strain>
    </source>
</reference>
<keyword evidence="13" id="KW-1185">Reference proteome</keyword>
<evidence type="ECO:0000256" key="8">
    <source>
        <dbReference type="ARBA" id="ARBA00023027"/>
    </source>
</evidence>
<dbReference type="NCBIfam" id="NF001299">
    <property type="entry name" value="PRK00241.1"/>
    <property type="match status" value="1"/>
</dbReference>
<evidence type="ECO:0000313" key="13">
    <source>
        <dbReference type="Proteomes" id="UP001501011"/>
    </source>
</evidence>
<dbReference type="PROSITE" id="PS51462">
    <property type="entry name" value="NUDIX"/>
    <property type="match status" value="1"/>
</dbReference>
<dbReference type="CDD" id="cd03429">
    <property type="entry name" value="NUDIX_NADH_pyrophosphatase_Nudt13"/>
    <property type="match status" value="1"/>
</dbReference>
<dbReference type="Gene3D" id="3.90.79.10">
    <property type="entry name" value="Nucleoside Triphosphate Pyrophosphohydrolase"/>
    <property type="match status" value="1"/>
</dbReference>
<dbReference type="InterPro" id="IPR049734">
    <property type="entry name" value="NudC-like_C"/>
</dbReference>
<evidence type="ECO:0000259" key="11">
    <source>
        <dbReference type="PROSITE" id="PS51462"/>
    </source>
</evidence>
<dbReference type="EMBL" id="BAABFV010000001">
    <property type="protein sequence ID" value="GAA4357533.1"/>
    <property type="molecule type" value="Genomic_DNA"/>
</dbReference>
<comment type="cofactor">
    <cofactor evidence="1">
        <name>Mg(2+)</name>
        <dbReference type="ChEBI" id="CHEBI:18420"/>
    </cofactor>
</comment>
<evidence type="ECO:0000256" key="1">
    <source>
        <dbReference type="ARBA" id="ARBA00001946"/>
    </source>
</evidence>
<comment type="cofactor">
    <cofactor evidence="2">
        <name>Zn(2+)</name>
        <dbReference type="ChEBI" id="CHEBI:29105"/>
    </cofactor>
</comment>
<evidence type="ECO:0000256" key="7">
    <source>
        <dbReference type="ARBA" id="ARBA00022842"/>
    </source>
</evidence>
<dbReference type="Gene3D" id="3.90.79.20">
    <property type="match status" value="1"/>
</dbReference>
<keyword evidence="7" id="KW-0460">Magnesium</keyword>
<dbReference type="InterPro" id="IPR020084">
    <property type="entry name" value="NUDIX_hydrolase_CS"/>
</dbReference>
<organism evidence="12 13">
    <name type="scientific">Kangiella marina</name>
    <dbReference type="NCBI Taxonomy" id="1079178"/>
    <lineage>
        <taxon>Bacteria</taxon>
        <taxon>Pseudomonadati</taxon>
        <taxon>Pseudomonadota</taxon>
        <taxon>Gammaproteobacteria</taxon>
        <taxon>Kangiellales</taxon>
        <taxon>Kangiellaceae</taxon>
        <taxon>Kangiella</taxon>
    </lineage>
</organism>
<dbReference type="SUPFAM" id="SSF55811">
    <property type="entry name" value="Nudix"/>
    <property type="match status" value="1"/>
</dbReference>
<feature type="domain" description="Nudix hydrolase" evidence="11">
    <location>
        <begin position="171"/>
        <end position="300"/>
    </location>
</feature>
<evidence type="ECO:0000256" key="4">
    <source>
        <dbReference type="ARBA" id="ARBA00012381"/>
    </source>
</evidence>
<comment type="catalytic activity">
    <reaction evidence="9">
        <text>a 5'-end NAD(+)-phospho-ribonucleoside in mRNA + H2O = a 5'-end phospho-adenosine-phospho-ribonucleoside in mRNA + beta-nicotinamide D-ribonucleotide + 2 H(+)</text>
        <dbReference type="Rhea" id="RHEA:60876"/>
        <dbReference type="Rhea" id="RHEA-COMP:15698"/>
        <dbReference type="Rhea" id="RHEA-COMP:15719"/>
        <dbReference type="ChEBI" id="CHEBI:14649"/>
        <dbReference type="ChEBI" id="CHEBI:15377"/>
        <dbReference type="ChEBI" id="CHEBI:15378"/>
        <dbReference type="ChEBI" id="CHEBI:144029"/>
        <dbReference type="ChEBI" id="CHEBI:144051"/>
    </reaction>
    <physiologicalReaction direction="left-to-right" evidence="9">
        <dbReference type="Rhea" id="RHEA:60877"/>
    </physiologicalReaction>
</comment>
<accession>A0ABP8IF66</accession>
<keyword evidence="6 10" id="KW-0378">Hydrolase</keyword>
<dbReference type="Pfam" id="PF09296">
    <property type="entry name" value="NUDIX-like"/>
    <property type="match status" value="1"/>
</dbReference>
<protein>
    <recommendedName>
        <fullName evidence="4">NAD(+) diphosphatase</fullName>
        <ecNumber evidence="4">3.6.1.22</ecNumber>
    </recommendedName>
</protein>
<evidence type="ECO:0000256" key="2">
    <source>
        <dbReference type="ARBA" id="ARBA00001947"/>
    </source>
</evidence>
<evidence type="ECO:0000256" key="3">
    <source>
        <dbReference type="ARBA" id="ARBA00009595"/>
    </source>
</evidence>
<keyword evidence="8" id="KW-0520">NAD</keyword>
<dbReference type="PANTHER" id="PTHR42904">
    <property type="entry name" value="NUDIX HYDROLASE, NUDC SUBFAMILY"/>
    <property type="match status" value="1"/>
</dbReference>
<comment type="caution">
    <text evidence="12">The sequence shown here is derived from an EMBL/GenBank/DDBJ whole genome shotgun (WGS) entry which is preliminary data.</text>
</comment>
<dbReference type="Proteomes" id="UP001501011">
    <property type="component" value="Unassembled WGS sequence"/>
</dbReference>
<evidence type="ECO:0000256" key="6">
    <source>
        <dbReference type="ARBA" id="ARBA00022801"/>
    </source>
</evidence>
<dbReference type="PROSITE" id="PS00893">
    <property type="entry name" value="NUDIX_BOX"/>
    <property type="match status" value="1"/>
</dbReference>
<dbReference type="InterPro" id="IPR050241">
    <property type="entry name" value="NAD-cap_RNA_hydrolase_NudC"/>
</dbReference>
<dbReference type="InterPro" id="IPR015375">
    <property type="entry name" value="NADH_PPase-like_N"/>
</dbReference>
<dbReference type="EC" id="3.6.1.22" evidence="4"/>
<dbReference type="Pfam" id="PF00293">
    <property type="entry name" value="NUDIX"/>
    <property type="match status" value="1"/>
</dbReference>
<evidence type="ECO:0000256" key="9">
    <source>
        <dbReference type="ARBA" id="ARBA00023679"/>
    </source>
</evidence>
<evidence type="ECO:0000256" key="10">
    <source>
        <dbReference type="RuleBase" id="RU003476"/>
    </source>
</evidence>
<gene>
    <name evidence="12" type="ORF">GCM10023151_06610</name>
</gene>
<comment type="similarity">
    <text evidence="3">Belongs to the Nudix hydrolase family. NudC subfamily.</text>
</comment>
<dbReference type="RefSeq" id="WP_345291776.1">
    <property type="nucleotide sequence ID" value="NZ_BAABFV010000001.1"/>
</dbReference>
<dbReference type="PANTHER" id="PTHR42904:SF6">
    <property type="entry name" value="NAD-CAPPED RNA HYDROLASE NUDT12"/>
    <property type="match status" value="1"/>
</dbReference>
<evidence type="ECO:0000256" key="5">
    <source>
        <dbReference type="ARBA" id="ARBA00022723"/>
    </source>
</evidence>
<dbReference type="InterPro" id="IPR015797">
    <property type="entry name" value="NUDIX_hydrolase-like_dom_sf"/>
</dbReference>
<proteinExistence type="inferred from homology"/>
<evidence type="ECO:0000313" key="12">
    <source>
        <dbReference type="EMBL" id="GAA4357533.1"/>
    </source>
</evidence>
<name>A0ABP8IF66_9GAMM</name>
<dbReference type="InterPro" id="IPR020476">
    <property type="entry name" value="Nudix_hydrolase"/>
</dbReference>
<keyword evidence="5" id="KW-0479">Metal-binding</keyword>
<dbReference type="InterPro" id="IPR000086">
    <property type="entry name" value="NUDIX_hydrolase_dom"/>
</dbReference>
<dbReference type="PRINTS" id="PR00502">
    <property type="entry name" value="NUDIXFAMILY"/>
</dbReference>
<sequence>MFAFQENPLNRHGDIRHTPDFISKVIDQAQTRFLPVFKQSIACTTQEDHKNPLWLSYDQLSTSFGEVNDKHLIYLGELDSKHYFTYRLKSAQLIDNIQKSLTHTKAKLCNLRDLLHYIDTKQAHLCNVAVAMEHWHNSHQYCGQCGSETYSTQAGFVRTCADSECQQLHFPRTDSAVICAITYEDKLLLGRQKNWPEKRYSVIAGFVEPGETLEQAVAREAYEETGLVLSTINYYQSQPWPFPQSLMVGFTAESATSDIKLRDQELEEARWFSKNQINTAINNGSLVLPFEYSISRTLINQWLTK</sequence>